<evidence type="ECO:0000256" key="7">
    <source>
        <dbReference type="ARBA" id="ARBA00022777"/>
    </source>
</evidence>
<keyword evidence="7 12" id="KW-0418">Kinase</keyword>
<dbReference type="Gene3D" id="3.30.565.10">
    <property type="entry name" value="Histidine kinase-like ATPase, C-terminal domain"/>
    <property type="match status" value="1"/>
</dbReference>
<dbReference type="GO" id="GO:0016020">
    <property type="term" value="C:membrane"/>
    <property type="evidence" value="ECO:0007669"/>
    <property type="project" value="UniProtKB-SubCell"/>
</dbReference>
<evidence type="ECO:0000256" key="9">
    <source>
        <dbReference type="SAM" id="MobiDB-lite"/>
    </source>
</evidence>
<evidence type="ECO:0000259" key="11">
    <source>
        <dbReference type="PROSITE" id="PS50885"/>
    </source>
</evidence>
<evidence type="ECO:0000256" key="6">
    <source>
        <dbReference type="ARBA" id="ARBA00022741"/>
    </source>
</evidence>
<comment type="catalytic activity">
    <reaction evidence="1">
        <text>ATP + protein L-histidine = ADP + protein N-phospho-L-histidine.</text>
        <dbReference type="EC" id="2.7.13.3"/>
    </reaction>
</comment>
<gene>
    <name evidence="12" type="ORF">SAMN05421688_3039</name>
</gene>
<dbReference type="STRING" id="871651.SAMN05421688_3039"/>
<dbReference type="PANTHER" id="PTHR41523:SF8">
    <property type="entry name" value="ETHYLENE RESPONSE SENSOR PROTEIN"/>
    <property type="match status" value="1"/>
</dbReference>
<dbReference type="EMBL" id="FOJU01000005">
    <property type="protein sequence ID" value="SFB12045.1"/>
    <property type="molecule type" value="Genomic_DNA"/>
</dbReference>
<keyword evidence="10" id="KW-0812">Transmembrane</keyword>
<name>A0A1I0YF72_9RHOB</name>
<feature type="transmembrane region" description="Helical" evidence="10">
    <location>
        <begin position="277"/>
        <end position="298"/>
    </location>
</feature>
<evidence type="ECO:0000256" key="4">
    <source>
        <dbReference type="ARBA" id="ARBA00022553"/>
    </source>
</evidence>
<keyword evidence="13" id="KW-1185">Reference proteome</keyword>
<dbReference type="PANTHER" id="PTHR41523">
    <property type="entry name" value="TWO-COMPONENT SYSTEM SENSOR PROTEIN"/>
    <property type="match status" value="1"/>
</dbReference>
<dbReference type="GO" id="GO:0004673">
    <property type="term" value="F:protein histidine kinase activity"/>
    <property type="evidence" value="ECO:0007669"/>
    <property type="project" value="UniProtKB-EC"/>
</dbReference>
<dbReference type="CDD" id="cd18773">
    <property type="entry name" value="PDC1_HK_sensor"/>
    <property type="match status" value="1"/>
</dbReference>
<keyword evidence="6" id="KW-0547">Nucleotide-binding</keyword>
<dbReference type="InterPro" id="IPR003660">
    <property type="entry name" value="HAMP_dom"/>
</dbReference>
<keyword evidence="4" id="KW-0597">Phosphoprotein</keyword>
<dbReference type="OrthoDB" id="9767435at2"/>
<evidence type="ECO:0000256" key="5">
    <source>
        <dbReference type="ARBA" id="ARBA00022679"/>
    </source>
</evidence>
<dbReference type="RefSeq" id="WP_092066401.1">
    <property type="nucleotide sequence ID" value="NZ_FOJU01000005.1"/>
</dbReference>
<dbReference type="EC" id="2.7.13.3" evidence="3"/>
<protein>
    <recommendedName>
        <fullName evidence="3">histidine kinase</fullName>
        <ecNumber evidence="3">2.7.13.3</ecNumber>
    </recommendedName>
</protein>
<comment type="subcellular location">
    <subcellularLocation>
        <location evidence="2">Membrane</location>
    </subcellularLocation>
</comment>
<evidence type="ECO:0000256" key="10">
    <source>
        <dbReference type="SAM" id="Phobius"/>
    </source>
</evidence>
<organism evidence="12 13">
    <name type="scientific">Poseidonocella pacifica</name>
    <dbReference type="NCBI Taxonomy" id="871651"/>
    <lineage>
        <taxon>Bacteria</taxon>
        <taxon>Pseudomonadati</taxon>
        <taxon>Pseudomonadota</taxon>
        <taxon>Alphaproteobacteria</taxon>
        <taxon>Rhodobacterales</taxon>
        <taxon>Roseobacteraceae</taxon>
        <taxon>Poseidonocella</taxon>
    </lineage>
</organism>
<feature type="domain" description="HAMP" evidence="11">
    <location>
        <begin position="300"/>
        <end position="354"/>
    </location>
</feature>
<dbReference type="GO" id="GO:0007165">
    <property type="term" value="P:signal transduction"/>
    <property type="evidence" value="ECO:0007669"/>
    <property type="project" value="InterPro"/>
</dbReference>
<evidence type="ECO:0000256" key="8">
    <source>
        <dbReference type="ARBA" id="ARBA00022840"/>
    </source>
</evidence>
<accession>A0A1I0YF72</accession>
<proteinExistence type="predicted"/>
<evidence type="ECO:0000256" key="2">
    <source>
        <dbReference type="ARBA" id="ARBA00004370"/>
    </source>
</evidence>
<dbReference type="InterPro" id="IPR036890">
    <property type="entry name" value="HATPase_C_sf"/>
</dbReference>
<dbReference type="PROSITE" id="PS50885">
    <property type="entry name" value="HAMP"/>
    <property type="match status" value="1"/>
</dbReference>
<evidence type="ECO:0000256" key="1">
    <source>
        <dbReference type="ARBA" id="ARBA00000085"/>
    </source>
</evidence>
<dbReference type="Proteomes" id="UP000198796">
    <property type="component" value="Unassembled WGS sequence"/>
</dbReference>
<keyword evidence="10" id="KW-1133">Transmembrane helix</keyword>
<keyword evidence="8" id="KW-0067">ATP-binding</keyword>
<reference evidence="12 13" key="1">
    <citation type="submission" date="2016-10" db="EMBL/GenBank/DDBJ databases">
        <authorList>
            <person name="de Groot N.N."/>
        </authorList>
    </citation>
    <scope>NUCLEOTIDE SEQUENCE [LARGE SCALE GENOMIC DNA]</scope>
    <source>
        <strain evidence="12 13">DSM 29316</strain>
    </source>
</reference>
<sequence>MKLNLAADGLATRLVGLLTLALLPLGIVSLYQTNAVINEADRLSRALVLAETERAASIQRELMDRAMGAARGLAVSVEATTGDSRGCDALLERFVGRQDEFIFAAYIGEGGRYRCASHAAHADLILKSEFREALNRQVSFFTVTEQVGISGQQVFSANAPVFSEDGYAGVVSVSVPFNVAVRLLHELGVSDGFQAVTVNRYGLLLSNTDMSVGDPHLPASVDVAGLLARSGEAFIDQGLDGKTYIFAVGTMIPGQAAVVGSWPLQNAETATGGLRSLLPLAFPMLMWISGIVVAYWGLHRLVIRHIRRLRDGLRRYALGERDEAELALRDPPREFAEAQQAFNRTVMILSEAERRREEDLREKTVLLREVHHRVKNNLQLIASIMNMQSRRVQSDEARLVLSQLQRRVRGLATVYRTLNSDPERTTLEAETLLDAMCRELSSMQSVNGKPIVAEVEADPVRFTPDQSVLVSMVLAEALNNAVVHAGVPSDGIPRIDVKLRRDEHEAQLSVRNTRGARTRDEAARSSAPSGLGAKLMEAFVAQLEGEAHISEGEEEYVLTITFPLSEDHEEPHTSETGGGRRHG</sequence>
<dbReference type="AlphaFoldDB" id="A0A1I0YF72"/>
<evidence type="ECO:0000313" key="13">
    <source>
        <dbReference type="Proteomes" id="UP000198796"/>
    </source>
</evidence>
<evidence type="ECO:0000256" key="3">
    <source>
        <dbReference type="ARBA" id="ARBA00012438"/>
    </source>
</evidence>
<dbReference type="InterPro" id="IPR011495">
    <property type="entry name" value="Sig_transdc_His_kin_sub2_dim/P"/>
</dbReference>
<feature type="region of interest" description="Disordered" evidence="9">
    <location>
        <begin position="564"/>
        <end position="583"/>
    </location>
</feature>
<dbReference type="GO" id="GO:0005524">
    <property type="term" value="F:ATP binding"/>
    <property type="evidence" value="ECO:0007669"/>
    <property type="project" value="UniProtKB-KW"/>
</dbReference>
<dbReference type="Gene3D" id="3.30.450.20">
    <property type="entry name" value="PAS domain"/>
    <property type="match status" value="2"/>
</dbReference>
<dbReference type="Pfam" id="PF07568">
    <property type="entry name" value="HisKA_2"/>
    <property type="match status" value="1"/>
</dbReference>
<keyword evidence="5" id="KW-0808">Transferase</keyword>
<dbReference type="SUPFAM" id="SSF55874">
    <property type="entry name" value="ATPase domain of HSP90 chaperone/DNA topoisomerase II/histidine kinase"/>
    <property type="match status" value="1"/>
</dbReference>
<keyword evidence="10" id="KW-0472">Membrane</keyword>
<evidence type="ECO:0000313" key="12">
    <source>
        <dbReference type="EMBL" id="SFB12045.1"/>
    </source>
</evidence>